<evidence type="ECO:0000256" key="4">
    <source>
        <dbReference type="ARBA" id="ARBA00024226"/>
    </source>
</evidence>
<dbReference type="GO" id="GO:0004029">
    <property type="term" value="F:aldehyde dehydrogenase (NAD+) activity"/>
    <property type="evidence" value="ECO:0007669"/>
    <property type="project" value="UniProtKB-EC"/>
</dbReference>
<dbReference type="PANTHER" id="PTHR43570">
    <property type="entry name" value="ALDEHYDE DEHYDROGENASE"/>
    <property type="match status" value="1"/>
</dbReference>
<dbReference type="InterPro" id="IPR015590">
    <property type="entry name" value="Aldehyde_DH_dom"/>
</dbReference>
<proteinExistence type="inferred from homology"/>
<dbReference type="GO" id="GO:0016020">
    <property type="term" value="C:membrane"/>
    <property type="evidence" value="ECO:0007669"/>
    <property type="project" value="InterPro"/>
</dbReference>
<sequence>SEANCPPRAQLLIRVRRSSSCAISRVHWSVGREMASDMDETLGELRQTFRSRKTRSAHWRQSQLRALLRLIQEKEEEIFKVLAADLGKPRGEAFRDEIGVLRKSINLALESLKKWMAPKSVSVPIMAFPTTAQVVPEPLGLVLVFSSWNFPIGLALEPLVGAIAAGNVVVVKPSDLAPASSSFLAKTIPKYLDRTAIMVYEGGAKVGEQLLSKKWDHIFFTGSQRVGRLVMASAAKHLTPVTLELGGKCPAILDSLSGRRDREVAMKRIVNGKWGVAVGQVCIGIDYLLVEEKSAASLIKLMKETMKGYYGDDPRRTGSMSRIVNKHHFHRLKGLIEEPSVKASIVHGGSILDEDSLYIEPTILLDPPLDSEIMTEEIFGPLLPIITLKKIEESIDFINSLPKPLALYAFTNDSAFKEKIISETSSGSVTFNDAIIQFLLDTLPFGGVGETGFGRYHGKFTFDTFSHEKAVLRRHFLWEFSFGYPPWSNIKLELLRSAYEYDYPNLVLRLLGLKR</sequence>
<dbReference type="FunFam" id="3.40.605.10:FF:000004">
    <property type="entry name" value="Aldehyde dehydrogenase"/>
    <property type="match status" value="1"/>
</dbReference>
<feature type="active site" evidence="6">
    <location>
        <position position="244"/>
    </location>
</feature>
<dbReference type="AlphaFoldDB" id="A0A1D1ZH33"/>
<comment type="catalytic activity">
    <reaction evidence="5">
        <text>an aldehyde + NAD(+) + H2O = a carboxylate + NADH + 2 H(+)</text>
        <dbReference type="Rhea" id="RHEA:16185"/>
        <dbReference type="ChEBI" id="CHEBI:15377"/>
        <dbReference type="ChEBI" id="CHEBI:15378"/>
        <dbReference type="ChEBI" id="CHEBI:17478"/>
        <dbReference type="ChEBI" id="CHEBI:29067"/>
        <dbReference type="ChEBI" id="CHEBI:57540"/>
        <dbReference type="ChEBI" id="CHEBI:57945"/>
        <dbReference type="EC" id="1.2.1.3"/>
    </reaction>
</comment>
<reference evidence="8" key="1">
    <citation type="submission" date="2015-07" db="EMBL/GenBank/DDBJ databases">
        <title>Transcriptome Assembly of Anthurium amnicola.</title>
        <authorList>
            <person name="Suzuki J."/>
        </authorList>
    </citation>
    <scope>NUCLEOTIDE SEQUENCE</scope>
</reference>
<accession>A0A1D1ZH33</accession>
<evidence type="ECO:0000256" key="6">
    <source>
        <dbReference type="PIRSR" id="PIRSR036492-1"/>
    </source>
</evidence>
<evidence type="ECO:0000313" key="8">
    <source>
        <dbReference type="EMBL" id="JAT66177.1"/>
    </source>
</evidence>
<dbReference type="GO" id="GO:0005737">
    <property type="term" value="C:cytoplasm"/>
    <property type="evidence" value="ECO:0007669"/>
    <property type="project" value="TreeGrafter"/>
</dbReference>
<comment type="similarity">
    <text evidence="1">Belongs to the aldehyde dehydrogenase family.</text>
</comment>
<dbReference type="EMBL" id="GDJX01001759">
    <property type="protein sequence ID" value="JAT66177.1"/>
    <property type="molecule type" value="Transcribed_RNA"/>
</dbReference>
<protein>
    <recommendedName>
        <fullName evidence="4">aldehyde dehydrogenase (NAD(+))</fullName>
        <ecNumber evidence="4">1.2.1.3</ecNumber>
    </recommendedName>
</protein>
<evidence type="ECO:0000256" key="1">
    <source>
        <dbReference type="ARBA" id="ARBA00009986"/>
    </source>
</evidence>
<feature type="active site" evidence="6">
    <location>
        <position position="282"/>
    </location>
</feature>
<evidence type="ECO:0000256" key="2">
    <source>
        <dbReference type="ARBA" id="ARBA00023002"/>
    </source>
</evidence>
<dbReference type="PROSITE" id="PS50885">
    <property type="entry name" value="HAMP"/>
    <property type="match status" value="1"/>
</dbReference>
<feature type="non-terminal residue" evidence="8">
    <location>
        <position position="1"/>
    </location>
</feature>
<feature type="domain" description="HAMP" evidence="7">
    <location>
        <begin position="85"/>
        <end position="117"/>
    </location>
</feature>
<gene>
    <name evidence="8" type="primary">ALDH3F1_9</name>
    <name evidence="8" type="ORF">g.49162</name>
</gene>
<dbReference type="EC" id="1.2.1.3" evidence="4"/>
<evidence type="ECO:0000256" key="3">
    <source>
        <dbReference type="ARBA" id="ARBA00023027"/>
    </source>
</evidence>
<dbReference type="InterPro" id="IPR016161">
    <property type="entry name" value="Ald_DH/histidinol_DH"/>
</dbReference>
<dbReference type="GO" id="GO:0007165">
    <property type="term" value="P:signal transduction"/>
    <property type="evidence" value="ECO:0007669"/>
    <property type="project" value="InterPro"/>
</dbReference>
<dbReference type="PANTHER" id="PTHR43570:SF17">
    <property type="entry name" value="ALDEHYDE DEHYDROGENASE FAMILY 3 MEMBER F1"/>
    <property type="match status" value="1"/>
</dbReference>
<dbReference type="Gene3D" id="3.40.605.10">
    <property type="entry name" value="Aldehyde Dehydrogenase, Chain A, domain 1"/>
    <property type="match status" value="1"/>
</dbReference>
<evidence type="ECO:0000256" key="5">
    <source>
        <dbReference type="ARBA" id="ARBA00049194"/>
    </source>
</evidence>
<dbReference type="GO" id="GO:0006081">
    <property type="term" value="P:aldehyde metabolic process"/>
    <property type="evidence" value="ECO:0007669"/>
    <property type="project" value="InterPro"/>
</dbReference>
<dbReference type="PIRSF" id="PIRSF036492">
    <property type="entry name" value="ALDH"/>
    <property type="match status" value="1"/>
</dbReference>
<dbReference type="GO" id="GO:0009737">
    <property type="term" value="P:response to abscisic acid"/>
    <property type="evidence" value="ECO:0007669"/>
    <property type="project" value="UniProtKB-ARBA"/>
</dbReference>
<organism evidence="8">
    <name type="scientific">Anthurium amnicola</name>
    <dbReference type="NCBI Taxonomy" id="1678845"/>
    <lineage>
        <taxon>Eukaryota</taxon>
        <taxon>Viridiplantae</taxon>
        <taxon>Streptophyta</taxon>
        <taxon>Embryophyta</taxon>
        <taxon>Tracheophyta</taxon>
        <taxon>Spermatophyta</taxon>
        <taxon>Magnoliopsida</taxon>
        <taxon>Liliopsida</taxon>
        <taxon>Araceae</taxon>
        <taxon>Pothoideae</taxon>
        <taxon>Potheae</taxon>
        <taxon>Anthurium</taxon>
    </lineage>
</organism>
<keyword evidence="3" id="KW-0520">NAD</keyword>
<dbReference type="Pfam" id="PF00171">
    <property type="entry name" value="Aldedh"/>
    <property type="match status" value="1"/>
</dbReference>
<dbReference type="SUPFAM" id="SSF53720">
    <property type="entry name" value="ALDH-like"/>
    <property type="match status" value="1"/>
</dbReference>
<dbReference type="InterPro" id="IPR016163">
    <property type="entry name" value="Ald_DH_C"/>
</dbReference>
<name>A0A1D1ZH33_9ARAE</name>
<keyword evidence="2" id="KW-0560">Oxidoreductase</keyword>
<dbReference type="InterPro" id="IPR003660">
    <property type="entry name" value="HAMP_dom"/>
</dbReference>
<dbReference type="InterPro" id="IPR012394">
    <property type="entry name" value="Aldehyde_DH_NAD(P)"/>
</dbReference>
<dbReference type="InterPro" id="IPR016162">
    <property type="entry name" value="Ald_DH_N"/>
</dbReference>
<dbReference type="FunFam" id="3.40.309.10:FF:000003">
    <property type="entry name" value="Aldehyde dehydrogenase"/>
    <property type="match status" value="1"/>
</dbReference>
<evidence type="ECO:0000259" key="7">
    <source>
        <dbReference type="PROSITE" id="PS50885"/>
    </source>
</evidence>
<dbReference type="Gene3D" id="3.40.309.10">
    <property type="entry name" value="Aldehyde Dehydrogenase, Chain A, domain 2"/>
    <property type="match status" value="1"/>
</dbReference>